<evidence type="ECO:0000256" key="1">
    <source>
        <dbReference type="SAM" id="Phobius"/>
    </source>
</evidence>
<evidence type="ECO:0000313" key="3">
    <source>
        <dbReference type="Proteomes" id="UP001385951"/>
    </source>
</evidence>
<dbReference type="Proteomes" id="UP001385951">
    <property type="component" value="Unassembled WGS sequence"/>
</dbReference>
<keyword evidence="3" id="KW-1185">Reference proteome</keyword>
<organism evidence="2 3">
    <name type="scientific">Cerrena zonata</name>
    <dbReference type="NCBI Taxonomy" id="2478898"/>
    <lineage>
        <taxon>Eukaryota</taxon>
        <taxon>Fungi</taxon>
        <taxon>Dikarya</taxon>
        <taxon>Basidiomycota</taxon>
        <taxon>Agaricomycotina</taxon>
        <taxon>Agaricomycetes</taxon>
        <taxon>Polyporales</taxon>
        <taxon>Cerrenaceae</taxon>
        <taxon>Cerrena</taxon>
    </lineage>
</organism>
<comment type="caution">
    <text evidence="2">The sequence shown here is derived from an EMBL/GenBank/DDBJ whole genome shotgun (WGS) entry which is preliminary data.</text>
</comment>
<feature type="transmembrane region" description="Helical" evidence="1">
    <location>
        <begin position="160"/>
        <end position="184"/>
    </location>
</feature>
<keyword evidence="1" id="KW-0472">Membrane</keyword>
<reference evidence="2 3" key="1">
    <citation type="submission" date="2022-09" db="EMBL/GenBank/DDBJ databases">
        <authorList>
            <person name="Palmer J.M."/>
        </authorList>
    </citation>
    <scope>NUCLEOTIDE SEQUENCE [LARGE SCALE GENOMIC DNA]</scope>
    <source>
        <strain evidence="2 3">DSM 7382</strain>
    </source>
</reference>
<proteinExistence type="predicted"/>
<sequence>MLSSFGIGLWVCPGNGVSFGKHAGHQSRSPTCSVGKLSFLYLAVYDSTLTISNRYWVIATIPYLLWAFCVDHPKAVCDKIYKIPVALAMWNQVSAEAILLIRTYAFFNRNIYVLIFLVSALAGVVAYQLYVDISEMLVLPFLNGDMGPCLPMSRPHSAHLLGFFIAPLLYDTIVTVMTVGKAIAIRRRSGGPSSRLIQTFLREGVFYYLLISVANLINGIFYLQPRQAISAICIPLSVMLAPILACRLILDLRERGSETVSHSTGTIAFTAGVTSSKSSPDSPFPGFGFGLGGIQSRLGSSHRALVRGDGVVLSTMGSIPMDGMASGLEMNDIQALDCRKSDLECGYDDDLGIVSAVSGIRVEVEKTTM</sequence>
<feature type="transmembrane region" description="Helical" evidence="1">
    <location>
        <begin position="111"/>
        <end position="130"/>
    </location>
</feature>
<evidence type="ECO:0000313" key="2">
    <source>
        <dbReference type="EMBL" id="KAK7686748.1"/>
    </source>
</evidence>
<gene>
    <name evidence="2" type="ORF">QCA50_010348</name>
</gene>
<protein>
    <submittedName>
        <fullName evidence="2">Uncharacterized protein</fullName>
    </submittedName>
</protein>
<keyword evidence="1" id="KW-0812">Transmembrane</keyword>
<feature type="transmembrane region" description="Helical" evidence="1">
    <location>
        <begin position="205"/>
        <end position="223"/>
    </location>
</feature>
<dbReference type="EMBL" id="JASBNA010000016">
    <property type="protein sequence ID" value="KAK7686748.1"/>
    <property type="molecule type" value="Genomic_DNA"/>
</dbReference>
<dbReference type="AlphaFoldDB" id="A0AAW0G9Y4"/>
<name>A0AAW0G9Y4_9APHY</name>
<keyword evidence="1" id="KW-1133">Transmembrane helix</keyword>
<feature type="transmembrane region" description="Helical" evidence="1">
    <location>
        <begin position="229"/>
        <end position="250"/>
    </location>
</feature>
<accession>A0AAW0G9Y4</accession>